<comment type="caution">
    <text evidence="3">The sequence shown here is derived from an EMBL/GenBank/DDBJ whole genome shotgun (WGS) entry which is preliminary data.</text>
</comment>
<feature type="transmembrane region" description="Helical" evidence="2">
    <location>
        <begin position="120"/>
        <end position="139"/>
    </location>
</feature>
<dbReference type="AlphaFoldDB" id="A0A4Z2F9G5"/>
<keyword evidence="2" id="KW-0472">Membrane</keyword>
<feature type="region of interest" description="Disordered" evidence="1">
    <location>
        <begin position="44"/>
        <end position="82"/>
    </location>
</feature>
<evidence type="ECO:0000313" key="4">
    <source>
        <dbReference type="Proteomes" id="UP000314294"/>
    </source>
</evidence>
<evidence type="ECO:0000313" key="3">
    <source>
        <dbReference type="EMBL" id="TNN37503.1"/>
    </source>
</evidence>
<dbReference type="EMBL" id="SRLO01001479">
    <property type="protein sequence ID" value="TNN37503.1"/>
    <property type="molecule type" value="Genomic_DNA"/>
</dbReference>
<protein>
    <submittedName>
        <fullName evidence="3">Uncharacterized protein</fullName>
    </submittedName>
</protein>
<proteinExistence type="predicted"/>
<gene>
    <name evidence="3" type="ORF">EYF80_052337</name>
</gene>
<sequence length="150" mass="16611">MGRGRGSEGGGPLCVNVRAWLHRDAGGRREKTRGDVTSVIYNTDREGSCDQDQDQDQDREQTCSRGFKENNGKKGNNAHTTSTSTRLSDLVMLEFGIWRVRLAVEVTTTVTGKIRITKRFQLLMLPCLLIGGVIAAGLLHGGKMRHRKTQ</sequence>
<keyword evidence="2" id="KW-1133">Transmembrane helix</keyword>
<accession>A0A4Z2F9G5</accession>
<dbReference type="Proteomes" id="UP000314294">
    <property type="component" value="Unassembled WGS sequence"/>
</dbReference>
<evidence type="ECO:0000256" key="2">
    <source>
        <dbReference type="SAM" id="Phobius"/>
    </source>
</evidence>
<reference evidence="3 4" key="1">
    <citation type="submission" date="2019-03" db="EMBL/GenBank/DDBJ databases">
        <title>First draft genome of Liparis tanakae, snailfish: a comprehensive survey of snailfish specific genes.</title>
        <authorList>
            <person name="Kim W."/>
            <person name="Song I."/>
            <person name="Jeong J.-H."/>
            <person name="Kim D."/>
            <person name="Kim S."/>
            <person name="Ryu S."/>
            <person name="Song J.Y."/>
            <person name="Lee S.K."/>
        </authorList>
    </citation>
    <scope>NUCLEOTIDE SEQUENCE [LARGE SCALE GENOMIC DNA]</scope>
    <source>
        <tissue evidence="3">Muscle</tissue>
    </source>
</reference>
<keyword evidence="4" id="KW-1185">Reference proteome</keyword>
<keyword evidence="2" id="KW-0812">Transmembrane</keyword>
<evidence type="ECO:0000256" key="1">
    <source>
        <dbReference type="SAM" id="MobiDB-lite"/>
    </source>
</evidence>
<name>A0A4Z2F9G5_9TELE</name>
<feature type="compositionally biased region" description="Basic and acidic residues" evidence="1">
    <location>
        <begin position="56"/>
        <end position="72"/>
    </location>
</feature>
<organism evidence="3 4">
    <name type="scientific">Liparis tanakae</name>
    <name type="common">Tanaka's snailfish</name>
    <dbReference type="NCBI Taxonomy" id="230148"/>
    <lineage>
        <taxon>Eukaryota</taxon>
        <taxon>Metazoa</taxon>
        <taxon>Chordata</taxon>
        <taxon>Craniata</taxon>
        <taxon>Vertebrata</taxon>
        <taxon>Euteleostomi</taxon>
        <taxon>Actinopterygii</taxon>
        <taxon>Neopterygii</taxon>
        <taxon>Teleostei</taxon>
        <taxon>Neoteleostei</taxon>
        <taxon>Acanthomorphata</taxon>
        <taxon>Eupercaria</taxon>
        <taxon>Perciformes</taxon>
        <taxon>Cottioidei</taxon>
        <taxon>Cottales</taxon>
        <taxon>Liparidae</taxon>
        <taxon>Liparis</taxon>
    </lineage>
</organism>